<dbReference type="PANTHER" id="PTHR34386">
    <property type="entry name" value="GLUTAREDOXIN"/>
    <property type="match status" value="1"/>
</dbReference>
<gene>
    <name evidence="3" type="ORF">ACFOPH_02295</name>
</gene>
<dbReference type="PROSITE" id="PS00195">
    <property type="entry name" value="GLUTAREDOXIN_1"/>
    <property type="match status" value="1"/>
</dbReference>
<dbReference type="Gene3D" id="3.40.30.10">
    <property type="entry name" value="Glutaredoxin"/>
    <property type="match status" value="1"/>
</dbReference>
<name>A0ABV7PGD3_9BURK</name>
<dbReference type="PANTHER" id="PTHR34386:SF1">
    <property type="entry name" value="GLUTAREDOXIN-LIKE PROTEIN NRDH"/>
    <property type="match status" value="1"/>
</dbReference>
<dbReference type="InterPro" id="IPR002109">
    <property type="entry name" value="Glutaredoxin"/>
</dbReference>
<dbReference type="InterPro" id="IPR051548">
    <property type="entry name" value="Grx-like_ET"/>
</dbReference>
<dbReference type="RefSeq" id="WP_312552018.1">
    <property type="nucleotide sequence ID" value="NZ_JBHRVV010000001.1"/>
</dbReference>
<dbReference type="Proteomes" id="UP001595665">
    <property type="component" value="Unassembled WGS sequence"/>
</dbReference>
<evidence type="ECO:0000313" key="3">
    <source>
        <dbReference type="EMBL" id="MFC3457083.1"/>
    </source>
</evidence>
<dbReference type="EMBL" id="JBHRVV010000001">
    <property type="protein sequence ID" value="MFC3457083.1"/>
    <property type="molecule type" value="Genomic_DNA"/>
</dbReference>
<evidence type="ECO:0000256" key="1">
    <source>
        <dbReference type="SAM" id="Phobius"/>
    </source>
</evidence>
<reference evidence="4" key="1">
    <citation type="journal article" date="2019" name="Int. J. Syst. Evol. Microbiol.">
        <title>The Global Catalogue of Microorganisms (GCM) 10K type strain sequencing project: providing services to taxonomists for standard genome sequencing and annotation.</title>
        <authorList>
            <consortium name="The Broad Institute Genomics Platform"/>
            <consortium name="The Broad Institute Genome Sequencing Center for Infectious Disease"/>
            <person name="Wu L."/>
            <person name="Ma J."/>
        </authorList>
    </citation>
    <scope>NUCLEOTIDE SEQUENCE [LARGE SCALE GENOMIC DNA]</scope>
    <source>
        <strain evidence="4">CCM 7480</strain>
    </source>
</reference>
<proteinExistence type="predicted"/>
<dbReference type="CDD" id="cd02976">
    <property type="entry name" value="NrdH"/>
    <property type="match status" value="1"/>
</dbReference>
<dbReference type="Pfam" id="PF00462">
    <property type="entry name" value="Glutaredoxin"/>
    <property type="match status" value="1"/>
</dbReference>
<evidence type="ECO:0000259" key="2">
    <source>
        <dbReference type="Pfam" id="PF00462"/>
    </source>
</evidence>
<keyword evidence="1" id="KW-0812">Transmembrane</keyword>
<organism evidence="3 4">
    <name type="scientific">Massilia haematophila</name>
    <dbReference type="NCBI Taxonomy" id="457923"/>
    <lineage>
        <taxon>Bacteria</taxon>
        <taxon>Pseudomonadati</taxon>
        <taxon>Pseudomonadota</taxon>
        <taxon>Betaproteobacteria</taxon>
        <taxon>Burkholderiales</taxon>
        <taxon>Oxalobacteraceae</taxon>
        <taxon>Telluria group</taxon>
        <taxon>Massilia</taxon>
    </lineage>
</organism>
<keyword evidence="1" id="KW-0472">Membrane</keyword>
<dbReference type="SUPFAM" id="SSF52833">
    <property type="entry name" value="Thioredoxin-like"/>
    <property type="match status" value="1"/>
</dbReference>
<protein>
    <submittedName>
        <fullName evidence="3">Glutaredoxin family protein</fullName>
    </submittedName>
</protein>
<dbReference type="InterPro" id="IPR036249">
    <property type="entry name" value="Thioredoxin-like_sf"/>
</dbReference>
<sequence>MKHLKTVFSYLLIIAAGIAIGTLAPRVPQWLKGDYTEGNYAAYFPNPNIKVVMYGTETCPYCAKARDYLRERGIAFADYDVQKSPAAREAFGKLDGKGVPLILIGNRRIDGFMAPVYDDALKNAGIVPQTVAQAR</sequence>
<dbReference type="InterPro" id="IPR011767">
    <property type="entry name" value="GLR_AS"/>
</dbReference>
<keyword evidence="4" id="KW-1185">Reference proteome</keyword>
<accession>A0ABV7PGD3</accession>
<evidence type="ECO:0000313" key="4">
    <source>
        <dbReference type="Proteomes" id="UP001595665"/>
    </source>
</evidence>
<keyword evidence="1" id="KW-1133">Transmembrane helix</keyword>
<dbReference type="PROSITE" id="PS51354">
    <property type="entry name" value="GLUTAREDOXIN_2"/>
    <property type="match status" value="1"/>
</dbReference>
<feature type="transmembrane region" description="Helical" evidence="1">
    <location>
        <begin position="6"/>
        <end position="24"/>
    </location>
</feature>
<feature type="domain" description="Glutaredoxin" evidence="2">
    <location>
        <begin position="51"/>
        <end position="108"/>
    </location>
</feature>
<comment type="caution">
    <text evidence="3">The sequence shown here is derived from an EMBL/GenBank/DDBJ whole genome shotgun (WGS) entry which is preliminary data.</text>
</comment>